<evidence type="ECO:0000313" key="2">
    <source>
        <dbReference type="Proteomes" id="UP000295313"/>
    </source>
</evidence>
<comment type="caution">
    <text evidence="1">The sequence shown here is derived from an EMBL/GenBank/DDBJ whole genome shotgun (WGS) entry which is preliminary data.</text>
</comment>
<dbReference type="AlphaFoldDB" id="A0A4R8I6P5"/>
<sequence length="65" mass="7617">MLQTIFISQKYFTKEELSLFKEKFGYQINEISYSSSGGEVDFADENEKTFLLEKGYPKILARFFA</sequence>
<evidence type="ECO:0000313" key="1">
    <source>
        <dbReference type="EMBL" id="TDX84055.1"/>
    </source>
</evidence>
<name>A0A4R8I6P5_9FLAO</name>
<protein>
    <submittedName>
        <fullName evidence="1">Uncharacterized protein</fullName>
    </submittedName>
</protein>
<dbReference type="EMBL" id="SOEO01000002">
    <property type="protein sequence ID" value="TDX84055.1"/>
    <property type="molecule type" value="Genomic_DNA"/>
</dbReference>
<dbReference type="OrthoDB" id="1652165at2"/>
<reference evidence="1 2" key="1">
    <citation type="submission" date="2019-03" db="EMBL/GenBank/DDBJ databases">
        <title>Genomic Encyclopedia of Type Strains, Phase III (KMG-III): the genomes of soil and plant-associated and newly described type strains.</title>
        <authorList>
            <person name="Whitman W."/>
        </authorList>
    </citation>
    <scope>NUCLEOTIDE SEQUENCE [LARGE SCALE GENOMIC DNA]</scope>
    <source>
        <strain evidence="1 2">CGMCC 1.12802</strain>
    </source>
</reference>
<dbReference type="Proteomes" id="UP000295313">
    <property type="component" value="Unassembled WGS sequence"/>
</dbReference>
<gene>
    <name evidence="1" type="ORF">B0I22_1649</name>
</gene>
<dbReference type="RefSeq" id="WP_133944102.1">
    <property type="nucleotide sequence ID" value="NZ_SOEO01000002.1"/>
</dbReference>
<organism evidence="1 2">
    <name type="scientific">Epilithonimonas xixisoli</name>
    <dbReference type="NCBI Taxonomy" id="1476462"/>
    <lineage>
        <taxon>Bacteria</taxon>
        <taxon>Pseudomonadati</taxon>
        <taxon>Bacteroidota</taxon>
        <taxon>Flavobacteriia</taxon>
        <taxon>Flavobacteriales</taxon>
        <taxon>Weeksellaceae</taxon>
        <taxon>Chryseobacterium group</taxon>
        <taxon>Epilithonimonas</taxon>
    </lineage>
</organism>
<keyword evidence="2" id="KW-1185">Reference proteome</keyword>
<proteinExistence type="predicted"/>
<accession>A0A4R8I6P5</accession>